<evidence type="ECO:0000313" key="3">
    <source>
        <dbReference type="Proteomes" id="UP001595616"/>
    </source>
</evidence>
<keyword evidence="1" id="KW-0812">Transmembrane</keyword>
<evidence type="ECO:0000313" key="2">
    <source>
        <dbReference type="EMBL" id="MFC3810832.1"/>
    </source>
</evidence>
<feature type="transmembrane region" description="Helical" evidence="1">
    <location>
        <begin position="21"/>
        <end position="44"/>
    </location>
</feature>
<feature type="transmembrane region" description="Helical" evidence="1">
    <location>
        <begin position="71"/>
        <end position="91"/>
    </location>
</feature>
<organism evidence="2 3">
    <name type="scientific">Lacihabitans lacunae</name>
    <dbReference type="NCBI Taxonomy" id="1028214"/>
    <lineage>
        <taxon>Bacteria</taxon>
        <taxon>Pseudomonadati</taxon>
        <taxon>Bacteroidota</taxon>
        <taxon>Cytophagia</taxon>
        <taxon>Cytophagales</taxon>
        <taxon>Leadbetterellaceae</taxon>
        <taxon>Lacihabitans</taxon>
    </lineage>
</organism>
<dbReference type="InterPro" id="IPR025143">
    <property type="entry name" value="DUF4083"/>
</dbReference>
<feature type="transmembrane region" description="Helical" evidence="1">
    <location>
        <begin position="184"/>
        <end position="203"/>
    </location>
</feature>
<evidence type="ECO:0000256" key="1">
    <source>
        <dbReference type="SAM" id="Phobius"/>
    </source>
</evidence>
<feature type="transmembrane region" description="Helical" evidence="1">
    <location>
        <begin position="111"/>
        <end position="129"/>
    </location>
</feature>
<comment type="caution">
    <text evidence="2">The sequence shown here is derived from an EMBL/GenBank/DDBJ whole genome shotgun (WGS) entry which is preliminary data.</text>
</comment>
<feature type="transmembrane region" description="Helical" evidence="1">
    <location>
        <begin position="135"/>
        <end position="154"/>
    </location>
</feature>
<keyword evidence="1" id="KW-0472">Membrane</keyword>
<protein>
    <submittedName>
        <fullName evidence="2">Uncharacterized protein</fullName>
    </submittedName>
</protein>
<dbReference type="Proteomes" id="UP001595616">
    <property type="component" value="Unassembled WGS sequence"/>
</dbReference>
<sequence length="207" mass="23162">MNEHIEHLKEIRSMMERSSKFLSLSGLSGVSAGIVALVSAFLVYSKKVEITGNTDPKGILQAYPADQNFKYYLLQIAVVTLLVALVFGVYFTIRKAKKQNVSVWNNLSKKLLLHLAVPLLAGGVFSVGLVFHGYIWIAFPATLIFYGLALVNASTFTVRDVYFLGIFEVILGLVSMFFTGYTLLFWAFGFGVLHILYGAIMYFKYEK</sequence>
<name>A0ABV7YY21_9BACT</name>
<dbReference type="Pfam" id="PF13314">
    <property type="entry name" value="DUF4083"/>
    <property type="match status" value="1"/>
</dbReference>
<keyword evidence="3" id="KW-1185">Reference proteome</keyword>
<reference evidence="3" key="1">
    <citation type="journal article" date="2019" name="Int. J. Syst. Evol. Microbiol.">
        <title>The Global Catalogue of Microorganisms (GCM) 10K type strain sequencing project: providing services to taxonomists for standard genome sequencing and annotation.</title>
        <authorList>
            <consortium name="The Broad Institute Genomics Platform"/>
            <consortium name="The Broad Institute Genome Sequencing Center for Infectious Disease"/>
            <person name="Wu L."/>
            <person name="Ma J."/>
        </authorList>
    </citation>
    <scope>NUCLEOTIDE SEQUENCE [LARGE SCALE GENOMIC DNA]</scope>
    <source>
        <strain evidence="3">CECT 7956</strain>
    </source>
</reference>
<feature type="transmembrane region" description="Helical" evidence="1">
    <location>
        <begin position="161"/>
        <end position="178"/>
    </location>
</feature>
<accession>A0ABV7YY21</accession>
<dbReference type="EMBL" id="JBHRYQ010000001">
    <property type="protein sequence ID" value="MFC3810832.1"/>
    <property type="molecule type" value="Genomic_DNA"/>
</dbReference>
<keyword evidence="1" id="KW-1133">Transmembrane helix</keyword>
<dbReference type="RefSeq" id="WP_379837284.1">
    <property type="nucleotide sequence ID" value="NZ_JBHRYQ010000001.1"/>
</dbReference>
<proteinExistence type="predicted"/>
<gene>
    <name evidence="2" type="ORF">ACFOOI_09205</name>
</gene>